<comment type="caution">
    <text evidence="1">The sequence shown here is derived from an EMBL/GenBank/DDBJ whole genome shotgun (WGS) entry which is preliminary data.</text>
</comment>
<evidence type="ECO:0000313" key="1">
    <source>
        <dbReference type="EMBL" id="KAJ9095638.1"/>
    </source>
</evidence>
<dbReference type="EMBL" id="JASBWT010000021">
    <property type="protein sequence ID" value="KAJ9095638.1"/>
    <property type="molecule type" value="Genomic_DNA"/>
</dbReference>
<organism evidence="1 2">
    <name type="scientific">Naganishia friedmannii</name>
    <dbReference type="NCBI Taxonomy" id="89922"/>
    <lineage>
        <taxon>Eukaryota</taxon>
        <taxon>Fungi</taxon>
        <taxon>Dikarya</taxon>
        <taxon>Basidiomycota</taxon>
        <taxon>Agaricomycotina</taxon>
        <taxon>Tremellomycetes</taxon>
        <taxon>Filobasidiales</taxon>
        <taxon>Filobasidiaceae</taxon>
        <taxon>Naganishia</taxon>
    </lineage>
</organism>
<keyword evidence="2" id="KW-1185">Reference proteome</keyword>
<name>A0ACC2V948_9TREE</name>
<sequence>MKKRQGHTGEGGSTKASKRGGNAGVRGDTPPSDVEMLDGSNEKGEERTVGEEPGSATAFSDASAPNEAAPSDLFAQLRALTMGNSGFETSAAAGSVPPSSQRKFT</sequence>
<evidence type="ECO:0000313" key="2">
    <source>
        <dbReference type="Proteomes" id="UP001227268"/>
    </source>
</evidence>
<gene>
    <name evidence="1" type="ORF">QFC21_005510</name>
</gene>
<accession>A0ACC2V948</accession>
<dbReference type="Proteomes" id="UP001227268">
    <property type="component" value="Unassembled WGS sequence"/>
</dbReference>
<protein>
    <submittedName>
        <fullName evidence="1">Uncharacterized protein</fullName>
    </submittedName>
</protein>
<reference evidence="1" key="1">
    <citation type="submission" date="2023-04" db="EMBL/GenBank/DDBJ databases">
        <title>Draft Genome sequencing of Naganishia species isolated from polar environments using Oxford Nanopore Technology.</title>
        <authorList>
            <person name="Leo P."/>
            <person name="Venkateswaran K."/>
        </authorList>
    </citation>
    <scope>NUCLEOTIDE SEQUENCE</scope>
    <source>
        <strain evidence="1">MNA-CCFEE 5423</strain>
    </source>
</reference>
<proteinExistence type="predicted"/>